<gene>
    <name evidence="1" type="ORF">BC349_18095</name>
</gene>
<sequence length="179" mass="20742">MGYYFIGLVAPAAIDQQFREWKKWMLDGFGCKVAMKSPAHITLIPPFQMKESEEGGMRTFMDRFAETQFPFDIRLDGFGSFDKRVIFVKVDQNQFLGRLYDRFQHDFLLAYPGQVKPDKRPFHPHMTIATRDIPRQSFGEAMEHFTPISFSAVIPASELSLLYLRPGRWDVVHRAVFGA</sequence>
<accession>A0ABR7MDD4</accession>
<evidence type="ECO:0008006" key="3">
    <source>
        <dbReference type="Google" id="ProtNLM"/>
    </source>
</evidence>
<name>A0ABR7MDD4_9BACT</name>
<dbReference type="PANTHER" id="PTHR40037">
    <property type="entry name" value="PHOSPHOESTERASE YJCG-RELATED"/>
    <property type="match status" value="1"/>
</dbReference>
<evidence type="ECO:0000313" key="1">
    <source>
        <dbReference type="EMBL" id="MBC6492971.1"/>
    </source>
</evidence>
<dbReference type="InterPro" id="IPR050580">
    <property type="entry name" value="2H_phosphoesterase_YjcG-like"/>
</dbReference>
<keyword evidence="2" id="KW-1185">Reference proteome</keyword>
<evidence type="ECO:0000313" key="2">
    <source>
        <dbReference type="Proteomes" id="UP000765802"/>
    </source>
</evidence>
<dbReference type="PANTHER" id="PTHR40037:SF1">
    <property type="entry name" value="PHOSPHOESTERASE SAOUHSC_00951-RELATED"/>
    <property type="match status" value="1"/>
</dbReference>
<proteinExistence type="predicted"/>
<dbReference type="Gene3D" id="3.90.1140.10">
    <property type="entry name" value="Cyclic phosphodiesterase"/>
    <property type="match status" value="1"/>
</dbReference>
<organism evidence="1 2">
    <name type="scientific">Flavihumibacter stibioxidans</name>
    <dbReference type="NCBI Taxonomy" id="1834163"/>
    <lineage>
        <taxon>Bacteria</taxon>
        <taxon>Pseudomonadati</taxon>
        <taxon>Bacteroidota</taxon>
        <taxon>Chitinophagia</taxon>
        <taxon>Chitinophagales</taxon>
        <taxon>Chitinophagaceae</taxon>
        <taxon>Flavihumibacter</taxon>
    </lineage>
</organism>
<comment type="caution">
    <text evidence="1">The sequence shown here is derived from an EMBL/GenBank/DDBJ whole genome shotgun (WGS) entry which is preliminary data.</text>
</comment>
<dbReference type="SUPFAM" id="SSF55144">
    <property type="entry name" value="LigT-like"/>
    <property type="match status" value="1"/>
</dbReference>
<protein>
    <recommendedName>
        <fullName evidence="3">2'-5' RNA ligase</fullName>
    </recommendedName>
</protein>
<dbReference type="RefSeq" id="WP_187258291.1">
    <property type="nucleotide sequence ID" value="NZ_JBHULF010000005.1"/>
</dbReference>
<dbReference type="InterPro" id="IPR009097">
    <property type="entry name" value="Cyclic_Pdiesterase"/>
</dbReference>
<dbReference type="Pfam" id="PF13563">
    <property type="entry name" value="2_5_RNA_ligase2"/>
    <property type="match status" value="1"/>
</dbReference>
<reference evidence="1 2" key="1">
    <citation type="submission" date="2016-07" db="EMBL/GenBank/DDBJ databases">
        <title>Genome analysis of Flavihumibacter stibioxidans YS-17.</title>
        <authorList>
            <person name="Shi K."/>
            <person name="Han Y."/>
            <person name="Wang G."/>
        </authorList>
    </citation>
    <scope>NUCLEOTIDE SEQUENCE [LARGE SCALE GENOMIC DNA]</scope>
    <source>
        <strain evidence="1 2">YS-17</strain>
    </source>
</reference>
<dbReference type="EMBL" id="MBUA01000030">
    <property type="protein sequence ID" value="MBC6492971.1"/>
    <property type="molecule type" value="Genomic_DNA"/>
</dbReference>
<dbReference type="Proteomes" id="UP000765802">
    <property type="component" value="Unassembled WGS sequence"/>
</dbReference>